<sequence>MGSRPSDTTDSDSDTAEVLASRAIMYTPEVHTTPQNIERGSAICTIGSAGPSR</sequence>
<proteinExistence type="predicted"/>
<reference evidence="1 2" key="1">
    <citation type="submission" date="2020-08" db="EMBL/GenBank/DDBJ databases">
        <title>Genomic Encyclopedia of Type Strains, Phase IV (KMG-IV): sequencing the most valuable type-strain genomes for metagenomic binning, comparative biology and taxonomic classification.</title>
        <authorList>
            <person name="Goeker M."/>
        </authorList>
    </citation>
    <scope>NUCLEOTIDE SEQUENCE [LARGE SCALE GENOMIC DNA]</scope>
    <source>
        <strain evidence="1 2">DSM 44197</strain>
    </source>
</reference>
<evidence type="ECO:0000313" key="2">
    <source>
        <dbReference type="Proteomes" id="UP000572680"/>
    </source>
</evidence>
<comment type="caution">
    <text evidence="1">The sequence shown here is derived from an EMBL/GenBank/DDBJ whole genome shotgun (WGS) entry which is preliminary data.</text>
</comment>
<name>A0A7W3LRQ5_ACTNM</name>
<dbReference type="Proteomes" id="UP000572680">
    <property type="component" value="Unassembled WGS sequence"/>
</dbReference>
<evidence type="ECO:0000313" key="1">
    <source>
        <dbReference type="EMBL" id="MBA8953089.1"/>
    </source>
</evidence>
<keyword evidence="2" id="KW-1185">Reference proteome</keyword>
<dbReference type="AlphaFoldDB" id="A0A7W3LRQ5"/>
<accession>A0A7W3LRQ5</accession>
<protein>
    <submittedName>
        <fullName evidence="1">Uncharacterized protein</fullName>
    </submittedName>
</protein>
<dbReference type="EMBL" id="JACJIA010000006">
    <property type="protein sequence ID" value="MBA8953089.1"/>
    <property type="molecule type" value="Genomic_DNA"/>
</dbReference>
<organism evidence="1 2">
    <name type="scientific">Actinomadura namibiensis</name>
    <dbReference type="NCBI Taxonomy" id="182080"/>
    <lineage>
        <taxon>Bacteria</taxon>
        <taxon>Bacillati</taxon>
        <taxon>Actinomycetota</taxon>
        <taxon>Actinomycetes</taxon>
        <taxon>Streptosporangiales</taxon>
        <taxon>Thermomonosporaceae</taxon>
        <taxon>Actinomadura</taxon>
    </lineage>
</organism>
<gene>
    <name evidence="1" type="ORF">HNR61_004739</name>
</gene>